<evidence type="ECO:0000256" key="2">
    <source>
        <dbReference type="ARBA" id="ARBA00022692"/>
    </source>
</evidence>
<accession>A0A1I7WJ34</accession>
<dbReference type="InterPro" id="IPR051115">
    <property type="entry name" value="LAPTM_transporter"/>
</dbReference>
<dbReference type="PANTHER" id="PTHR12479:SF10">
    <property type="entry name" value="LYSOSOMAL-ASSOCIATED TRANSMEMBRANE PROTEIN"/>
    <property type="match status" value="1"/>
</dbReference>
<name>A0A1I7WJ34_HETBA</name>
<proteinExistence type="predicted"/>
<evidence type="ECO:0000256" key="4">
    <source>
        <dbReference type="ARBA" id="ARBA00023136"/>
    </source>
</evidence>
<evidence type="ECO:0000313" key="6">
    <source>
        <dbReference type="Proteomes" id="UP000095283"/>
    </source>
</evidence>
<keyword evidence="2 5" id="KW-0812">Transmembrane</keyword>
<reference evidence="7" key="1">
    <citation type="submission" date="2016-11" db="UniProtKB">
        <authorList>
            <consortium name="WormBaseParasite"/>
        </authorList>
    </citation>
    <scope>IDENTIFICATION</scope>
</reference>
<organism evidence="6 7">
    <name type="scientific">Heterorhabditis bacteriophora</name>
    <name type="common">Entomopathogenic nematode worm</name>
    <dbReference type="NCBI Taxonomy" id="37862"/>
    <lineage>
        <taxon>Eukaryota</taxon>
        <taxon>Metazoa</taxon>
        <taxon>Ecdysozoa</taxon>
        <taxon>Nematoda</taxon>
        <taxon>Chromadorea</taxon>
        <taxon>Rhabditida</taxon>
        <taxon>Rhabditina</taxon>
        <taxon>Rhabditomorpha</taxon>
        <taxon>Strongyloidea</taxon>
        <taxon>Heterorhabditidae</taxon>
        <taxon>Heterorhabditis</taxon>
    </lineage>
</organism>
<dbReference type="AlphaFoldDB" id="A0A1I7WJ34"/>
<dbReference type="Proteomes" id="UP000095283">
    <property type="component" value="Unplaced"/>
</dbReference>
<evidence type="ECO:0000313" key="7">
    <source>
        <dbReference type="WBParaSite" id="Hba_05027"/>
    </source>
</evidence>
<feature type="transmembrane region" description="Helical" evidence="5">
    <location>
        <begin position="14"/>
        <end position="34"/>
    </location>
</feature>
<protein>
    <submittedName>
        <fullName evidence="7">Uncharacterized protein</fullName>
    </submittedName>
</protein>
<keyword evidence="6" id="KW-1185">Reference proteome</keyword>
<sequence length="133" mass="15142">MVELVVFECKRKHATGVTAAFAVVVFGSLLVGVFKEKRIYLVPFLIFQLYDHLLAAIATFTVLFILVLCFGGLLQAYFFDIIYSFHVFLKERETSFNFNFESTSNHFTSNNVVNITGPDLDIPMTSTEDEDQH</sequence>
<evidence type="ECO:0000256" key="3">
    <source>
        <dbReference type="ARBA" id="ARBA00022989"/>
    </source>
</evidence>
<dbReference type="WBParaSite" id="Hba_05027">
    <property type="protein sequence ID" value="Hba_05027"/>
    <property type="gene ID" value="Hba_05027"/>
</dbReference>
<evidence type="ECO:0000256" key="1">
    <source>
        <dbReference type="ARBA" id="ARBA00004127"/>
    </source>
</evidence>
<dbReference type="GO" id="GO:0005765">
    <property type="term" value="C:lysosomal membrane"/>
    <property type="evidence" value="ECO:0007669"/>
    <property type="project" value="TreeGrafter"/>
</dbReference>
<keyword evidence="4 5" id="KW-0472">Membrane</keyword>
<dbReference type="GO" id="GO:0012505">
    <property type="term" value="C:endomembrane system"/>
    <property type="evidence" value="ECO:0007669"/>
    <property type="project" value="UniProtKB-SubCell"/>
</dbReference>
<dbReference type="PANTHER" id="PTHR12479">
    <property type="entry name" value="LYSOSOMAL-ASSOCIATED TRANSMEMBRANE PROTEIN"/>
    <property type="match status" value="1"/>
</dbReference>
<comment type="subcellular location">
    <subcellularLocation>
        <location evidence="1">Endomembrane system</location>
        <topology evidence="1">Multi-pass membrane protein</topology>
    </subcellularLocation>
</comment>
<keyword evidence="3 5" id="KW-1133">Transmembrane helix</keyword>
<evidence type="ECO:0000256" key="5">
    <source>
        <dbReference type="SAM" id="Phobius"/>
    </source>
</evidence>
<feature type="transmembrane region" description="Helical" evidence="5">
    <location>
        <begin position="54"/>
        <end position="79"/>
    </location>
</feature>